<dbReference type="Proteomes" id="UP000233491">
    <property type="component" value="Unassembled WGS sequence"/>
</dbReference>
<protein>
    <recommendedName>
        <fullName evidence="8">Ribonuclease VapC</fullName>
        <shortName evidence="8">RNase VapC</shortName>
        <ecNumber evidence="8">3.1.-.-</ecNumber>
    </recommendedName>
    <alternativeName>
        <fullName evidence="8">Toxin VapC</fullName>
    </alternativeName>
</protein>
<evidence type="ECO:0000256" key="8">
    <source>
        <dbReference type="HAMAP-Rule" id="MF_00265"/>
    </source>
</evidence>
<organism evidence="10 11">
    <name type="scientific">Pleomorphomonas diazotrophica</name>
    <dbReference type="NCBI Taxonomy" id="1166257"/>
    <lineage>
        <taxon>Bacteria</taxon>
        <taxon>Pseudomonadati</taxon>
        <taxon>Pseudomonadota</taxon>
        <taxon>Alphaproteobacteria</taxon>
        <taxon>Hyphomicrobiales</taxon>
        <taxon>Pleomorphomonadaceae</taxon>
        <taxon>Pleomorphomonas</taxon>
    </lineage>
</organism>
<feature type="domain" description="PIN" evidence="9">
    <location>
        <begin position="2"/>
        <end position="125"/>
    </location>
</feature>
<dbReference type="GO" id="GO:0000287">
    <property type="term" value="F:magnesium ion binding"/>
    <property type="evidence" value="ECO:0007669"/>
    <property type="project" value="UniProtKB-UniRule"/>
</dbReference>
<keyword evidence="5 8" id="KW-0378">Hydrolase</keyword>
<dbReference type="InterPro" id="IPR050556">
    <property type="entry name" value="Type_II_TA_system_RNase"/>
</dbReference>
<dbReference type="Gene3D" id="3.40.50.1010">
    <property type="entry name" value="5'-nuclease"/>
    <property type="match status" value="1"/>
</dbReference>
<dbReference type="PANTHER" id="PTHR33653">
    <property type="entry name" value="RIBONUCLEASE VAPC2"/>
    <property type="match status" value="1"/>
</dbReference>
<name>A0A1I4V3M7_9HYPH</name>
<keyword evidence="2 8" id="KW-1277">Toxin-antitoxin system</keyword>
<dbReference type="HAMAP" id="MF_00265">
    <property type="entry name" value="VapC_Nob1"/>
    <property type="match status" value="1"/>
</dbReference>
<evidence type="ECO:0000256" key="7">
    <source>
        <dbReference type="ARBA" id="ARBA00038093"/>
    </source>
</evidence>
<evidence type="ECO:0000256" key="3">
    <source>
        <dbReference type="ARBA" id="ARBA00022722"/>
    </source>
</evidence>
<dbReference type="InterPro" id="IPR029060">
    <property type="entry name" value="PIN-like_dom_sf"/>
</dbReference>
<keyword evidence="8" id="KW-0800">Toxin</keyword>
<dbReference type="PANTHER" id="PTHR33653:SF1">
    <property type="entry name" value="RIBONUCLEASE VAPC2"/>
    <property type="match status" value="1"/>
</dbReference>
<evidence type="ECO:0000256" key="6">
    <source>
        <dbReference type="ARBA" id="ARBA00022842"/>
    </source>
</evidence>
<dbReference type="EC" id="3.1.-.-" evidence="8"/>
<dbReference type="RefSeq" id="WP_101289844.1">
    <property type="nucleotide sequence ID" value="NZ_FOUQ01000010.1"/>
</dbReference>
<dbReference type="SUPFAM" id="SSF88723">
    <property type="entry name" value="PIN domain-like"/>
    <property type="match status" value="1"/>
</dbReference>
<accession>A0A1I4V3M7</accession>
<comment type="caution">
    <text evidence="10">The sequence shown here is derived from an EMBL/GenBank/DDBJ whole genome shotgun (WGS) entry which is preliminary data.</text>
</comment>
<keyword evidence="11" id="KW-1185">Reference proteome</keyword>
<feature type="binding site" evidence="8">
    <location>
        <position position="5"/>
    </location>
    <ligand>
        <name>Mg(2+)</name>
        <dbReference type="ChEBI" id="CHEBI:18420"/>
    </ligand>
</feature>
<evidence type="ECO:0000256" key="4">
    <source>
        <dbReference type="ARBA" id="ARBA00022723"/>
    </source>
</evidence>
<dbReference type="GO" id="GO:0090729">
    <property type="term" value="F:toxin activity"/>
    <property type="evidence" value="ECO:0007669"/>
    <property type="project" value="UniProtKB-KW"/>
</dbReference>
<keyword evidence="3 8" id="KW-0540">Nuclease</keyword>
<dbReference type="OrthoDB" id="9804823at2"/>
<evidence type="ECO:0000256" key="1">
    <source>
        <dbReference type="ARBA" id="ARBA00001946"/>
    </source>
</evidence>
<evidence type="ECO:0000313" key="11">
    <source>
        <dbReference type="Proteomes" id="UP000233491"/>
    </source>
</evidence>
<comment type="similarity">
    <text evidence="7 8">Belongs to the PINc/VapC protein family.</text>
</comment>
<dbReference type="InterPro" id="IPR022907">
    <property type="entry name" value="VapC_family"/>
</dbReference>
<dbReference type="Pfam" id="PF01850">
    <property type="entry name" value="PIN"/>
    <property type="match status" value="1"/>
</dbReference>
<dbReference type="GO" id="GO:0004540">
    <property type="term" value="F:RNA nuclease activity"/>
    <property type="evidence" value="ECO:0007669"/>
    <property type="project" value="InterPro"/>
</dbReference>
<gene>
    <name evidence="8" type="primary">vapC</name>
    <name evidence="10" type="ORF">CXZ10_13335</name>
</gene>
<keyword evidence="6 8" id="KW-0460">Magnesium</keyword>
<dbReference type="GO" id="GO:0016787">
    <property type="term" value="F:hydrolase activity"/>
    <property type="evidence" value="ECO:0007669"/>
    <property type="project" value="UniProtKB-KW"/>
</dbReference>
<evidence type="ECO:0000256" key="5">
    <source>
        <dbReference type="ARBA" id="ARBA00022801"/>
    </source>
</evidence>
<reference evidence="10 11" key="1">
    <citation type="submission" date="2017-12" db="EMBL/GenBank/DDBJ databases">
        <title>Anaerobic carbon monoxide metabolism by Pleomorphomonas carboxyditropha sp. nov., a new mesophilic hydrogenogenic carboxidotroph.</title>
        <authorList>
            <person name="Esquivel-Elizondo S."/>
            <person name="Krajmalnik-Brown R."/>
        </authorList>
    </citation>
    <scope>NUCLEOTIDE SEQUENCE [LARGE SCALE GENOMIC DNA]</scope>
    <source>
        <strain evidence="10 11">R5-392</strain>
    </source>
</reference>
<comment type="cofactor">
    <cofactor evidence="1 8">
        <name>Mg(2+)</name>
        <dbReference type="ChEBI" id="CHEBI:18420"/>
    </cofactor>
</comment>
<dbReference type="InterPro" id="IPR002716">
    <property type="entry name" value="PIN_dom"/>
</dbReference>
<comment type="function">
    <text evidence="8">Toxic component of a toxin-antitoxin (TA) system. An RNase.</text>
</comment>
<evidence type="ECO:0000259" key="9">
    <source>
        <dbReference type="Pfam" id="PF01850"/>
    </source>
</evidence>
<dbReference type="EMBL" id="PJNW01000010">
    <property type="protein sequence ID" value="PKR88726.1"/>
    <property type="molecule type" value="Genomic_DNA"/>
</dbReference>
<proteinExistence type="inferred from homology"/>
<keyword evidence="4 8" id="KW-0479">Metal-binding</keyword>
<evidence type="ECO:0000256" key="2">
    <source>
        <dbReference type="ARBA" id="ARBA00022649"/>
    </source>
</evidence>
<evidence type="ECO:0000313" key="10">
    <source>
        <dbReference type="EMBL" id="PKR88726.1"/>
    </source>
</evidence>
<feature type="binding site" evidence="8">
    <location>
        <position position="105"/>
    </location>
    <ligand>
        <name>Mg(2+)</name>
        <dbReference type="ChEBI" id="CHEBI:18420"/>
    </ligand>
</feature>
<sequence>MYLVDTNVLSDLAAPVPRPALVDWLDRHSADLYVSAITATEVVAGIAKLRRMGSTAKADRLADWWGAVEHLYGARILPFGLPEARKAGEFTDLARAAGQAPGFADTAIAATAAANGLVVLTRNTKHFAVFPVRGIDPFVELPE</sequence>
<dbReference type="AlphaFoldDB" id="A0A1I4V3M7"/>